<evidence type="ECO:0000259" key="4">
    <source>
        <dbReference type="Pfam" id="PF12802"/>
    </source>
</evidence>
<gene>
    <name evidence="5" type="ORF">HNR19_001983</name>
</gene>
<name>A0A853C120_9ACTN</name>
<evidence type="ECO:0000313" key="6">
    <source>
        <dbReference type="Proteomes" id="UP000530424"/>
    </source>
</evidence>
<sequence length="163" mass="18185">MSTPPHSALPVDVQSAERLAGAFIETGMARMPARVLAAAMVDDDGRMTAAELAEFLDVSAASVSGAVRMLAQIGFLRRERERGTRRDVYVVDDDAWHDAMLRYDQVYAPIKAAMDAARQQLGADHPATRRLTLSLEFLTFIEHEMKAVVDRWDARKRELGLDR</sequence>
<reference evidence="5 6" key="1">
    <citation type="submission" date="2020-07" db="EMBL/GenBank/DDBJ databases">
        <title>Sequencing the genomes of 1000 actinobacteria strains.</title>
        <authorList>
            <person name="Klenk H.-P."/>
        </authorList>
    </citation>
    <scope>NUCLEOTIDE SEQUENCE [LARGE SCALE GENOMIC DNA]</scope>
    <source>
        <strain evidence="5 6">DSM 103833</strain>
    </source>
</reference>
<dbReference type="RefSeq" id="WP_179667785.1">
    <property type="nucleotide sequence ID" value="NZ_JACCFP010000001.1"/>
</dbReference>
<dbReference type="GO" id="GO:0003700">
    <property type="term" value="F:DNA-binding transcription factor activity"/>
    <property type="evidence" value="ECO:0007669"/>
    <property type="project" value="InterPro"/>
</dbReference>
<dbReference type="InterPro" id="IPR000835">
    <property type="entry name" value="HTH_MarR-typ"/>
</dbReference>
<dbReference type="GO" id="GO:0003677">
    <property type="term" value="F:DNA binding"/>
    <property type="evidence" value="ECO:0007669"/>
    <property type="project" value="UniProtKB-KW"/>
</dbReference>
<dbReference type="SUPFAM" id="SSF46785">
    <property type="entry name" value="Winged helix' DNA-binding domain"/>
    <property type="match status" value="1"/>
</dbReference>
<evidence type="ECO:0000256" key="1">
    <source>
        <dbReference type="ARBA" id="ARBA00023015"/>
    </source>
</evidence>
<organism evidence="5 6">
    <name type="scientific">Nocardioides thalensis</name>
    <dbReference type="NCBI Taxonomy" id="1914755"/>
    <lineage>
        <taxon>Bacteria</taxon>
        <taxon>Bacillati</taxon>
        <taxon>Actinomycetota</taxon>
        <taxon>Actinomycetes</taxon>
        <taxon>Propionibacteriales</taxon>
        <taxon>Nocardioidaceae</taxon>
        <taxon>Nocardioides</taxon>
    </lineage>
</organism>
<dbReference type="InterPro" id="IPR052362">
    <property type="entry name" value="HTH-GbsR_regulator"/>
</dbReference>
<keyword evidence="2 5" id="KW-0238">DNA-binding</keyword>
<dbReference type="PANTHER" id="PTHR38465">
    <property type="entry name" value="HTH-TYPE TRANSCRIPTIONAL REGULATOR MJ1563-RELATED"/>
    <property type="match status" value="1"/>
</dbReference>
<feature type="domain" description="HTH marR-type" evidence="4">
    <location>
        <begin position="27"/>
        <end position="86"/>
    </location>
</feature>
<dbReference type="EMBL" id="JACCFP010000001">
    <property type="protein sequence ID" value="NYJ01285.1"/>
    <property type="molecule type" value="Genomic_DNA"/>
</dbReference>
<keyword evidence="3" id="KW-0804">Transcription</keyword>
<evidence type="ECO:0000256" key="3">
    <source>
        <dbReference type="ARBA" id="ARBA00023163"/>
    </source>
</evidence>
<dbReference type="Pfam" id="PF12802">
    <property type="entry name" value="MarR_2"/>
    <property type="match status" value="1"/>
</dbReference>
<dbReference type="AlphaFoldDB" id="A0A853C120"/>
<dbReference type="InterPro" id="IPR036388">
    <property type="entry name" value="WH-like_DNA-bd_sf"/>
</dbReference>
<accession>A0A853C120</accession>
<dbReference type="InterPro" id="IPR036390">
    <property type="entry name" value="WH_DNA-bd_sf"/>
</dbReference>
<evidence type="ECO:0000313" key="5">
    <source>
        <dbReference type="EMBL" id="NYJ01285.1"/>
    </source>
</evidence>
<keyword evidence="1" id="KW-0805">Transcription regulation</keyword>
<keyword evidence="6" id="KW-1185">Reference proteome</keyword>
<dbReference type="Proteomes" id="UP000530424">
    <property type="component" value="Unassembled WGS sequence"/>
</dbReference>
<proteinExistence type="predicted"/>
<protein>
    <submittedName>
        <fullName evidence="5">DNA-binding transcriptional regulator GbsR (MarR family)</fullName>
    </submittedName>
</protein>
<dbReference type="Gene3D" id="1.10.10.10">
    <property type="entry name" value="Winged helix-like DNA-binding domain superfamily/Winged helix DNA-binding domain"/>
    <property type="match status" value="1"/>
</dbReference>
<evidence type="ECO:0000256" key="2">
    <source>
        <dbReference type="ARBA" id="ARBA00023125"/>
    </source>
</evidence>
<comment type="caution">
    <text evidence="5">The sequence shown here is derived from an EMBL/GenBank/DDBJ whole genome shotgun (WGS) entry which is preliminary data.</text>
</comment>
<dbReference type="PANTHER" id="PTHR38465:SF2">
    <property type="entry name" value="HTH-TYPE TRANSCRIPTIONAL REGULATOR MMPR5"/>
    <property type="match status" value="1"/>
</dbReference>